<feature type="domain" description="Glycosyl transferase family 1" evidence="1">
    <location>
        <begin position="512"/>
        <end position="676"/>
    </location>
</feature>
<dbReference type="EC" id="2.4.1.-" evidence="3"/>
<dbReference type="Pfam" id="PF13477">
    <property type="entry name" value="Glyco_trans_4_2"/>
    <property type="match status" value="1"/>
</dbReference>
<dbReference type="Gene3D" id="3.40.50.2000">
    <property type="entry name" value="Glycogen Phosphorylase B"/>
    <property type="match status" value="2"/>
</dbReference>
<sequence length="721" mass="83711">MARGSFTISLDFELFWGVRAKRELADYEENLLGVYEVIPKILSLFEKYNIHATWATVGFLFYKDIEDIKKDIPKNLPNYQNRKVDPYVYLNSLNSSYSEKFSKLHCASSLINKIAESKNQELATHTYSHFFTYEPLKSKEAFIIDMKKAITLGIKKGYSLKSLVFPRNQIDLTYIDTLKLLGVESYRTNPNHWAYCDGDKPSKSFFLRLYRLFDTYVNISGHHTSLPILKKGVAELKSSMMLRPYFDKLSYLESLKLNRIKKAMKHAATHGQNFHLWWHPHNFGKNQEKNLKNLEELLLYFQKLQKNYNMLSLTMDEVKNMLIDKNKNSIKTVAVVLNTSWNIYNFRLALIKALREVGYKVILIAPRDEYTQKLEEEGFVYYDIKMNNKGVNPFEDLLLTYNFYKLYQKIKPDILLNYTIKPNIYSSLAGKYLGIPVVNNITGLGTVFLNNNISSHIARWLYKISLRKNSVVFQNKDDMKLFIEKKLLKKKLGTLIPGSGVDTERFKSKYRTLKNKNFTFLMIARLIKDKGIKEYIEAIRLFRQSNSHKNCTFKILGSLYLSNPTAISKQELDSWIKEGLIEYLGYSDNVQEEIDKVDCVVLPSYREGLSRVLLEASSMAKPIITTNVPGCRDVVDNGVNGYLVEVKNSVELAKAITKMVNLPIEKLRHMGKEGRKKVLNDFSDQKVIDKYLSILKKFNSQKRVSFQNSYNKQVTVKQKIL</sequence>
<keyword evidence="3" id="KW-0808">Transferase</keyword>
<reference evidence="3" key="1">
    <citation type="submission" date="2016-10" db="EMBL/GenBank/DDBJ databases">
        <authorList>
            <person name="de Groot N.N."/>
        </authorList>
    </citation>
    <scope>NUCLEOTIDE SEQUENCE</scope>
</reference>
<keyword evidence="3" id="KW-0328">Glycosyltransferase</keyword>
<dbReference type="SUPFAM" id="SSF88713">
    <property type="entry name" value="Glycoside hydrolase/deacetylase"/>
    <property type="match status" value="1"/>
</dbReference>
<proteinExistence type="predicted"/>
<dbReference type="InterPro" id="IPR028098">
    <property type="entry name" value="Glyco_trans_4-like_N"/>
</dbReference>
<dbReference type="PANTHER" id="PTHR12526:SF638">
    <property type="entry name" value="SPORE COAT PROTEIN SA"/>
    <property type="match status" value="1"/>
</dbReference>
<protein>
    <submittedName>
        <fullName evidence="3">Lipid carrier: UDP-N-acetylgalactosaminyltransferase / Alpha-1,3-N-acetylgalactosamine transferase PglA Putative glycosyltransferase</fullName>
        <ecNumber evidence="3">2.4.1.-</ecNumber>
    </submittedName>
</protein>
<evidence type="ECO:0000313" key="3">
    <source>
        <dbReference type="EMBL" id="SFV71527.1"/>
    </source>
</evidence>
<dbReference type="Gene3D" id="3.20.20.370">
    <property type="entry name" value="Glycoside hydrolase/deacetylase"/>
    <property type="match status" value="1"/>
</dbReference>
<dbReference type="GO" id="GO:0016757">
    <property type="term" value="F:glycosyltransferase activity"/>
    <property type="evidence" value="ECO:0007669"/>
    <property type="project" value="UniProtKB-KW"/>
</dbReference>
<organism evidence="3">
    <name type="scientific">hydrothermal vent metagenome</name>
    <dbReference type="NCBI Taxonomy" id="652676"/>
    <lineage>
        <taxon>unclassified sequences</taxon>
        <taxon>metagenomes</taxon>
        <taxon>ecological metagenomes</taxon>
    </lineage>
</organism>
<evidence type="ECO:0000259" key="2">
    <source>
        <dbReference type="Pfam" id="PF13477"/>
    </source>
</evidence>
<feature type="domain" description="Glycosyltransferase subfamily 4-like N-terminal" evidence="2">
    <location>
        <begin position="338"/>
        <end position="474"/>
    </location>
</feature>
<dbReference type="Pfam" id="PF00534">
    <property type="entry name" value="Glycos_transf_1"/>
    <property type="match status" value="1"/>
</dbReference>
<dbReference type="GO" id="GO:0005975">
    <property type="term" value="P:carbohydrate metabolic process"/>
    <property type="evidence" value="ECO:0007669"/>
    <property type="project" value="InterPro"/>
</dbReference>
<evidence type="ECO:0000259" key="1">
    <source>
        <dbReference type="Pfam" id="PF00534"/>
    </source>
</evidence>
<dbReference type="CDD" id="cd10929">
    <property type="entry name" value="CE4_u5"/>
    <property type="match status" value="1"/>
</dbReference>
<dbReference type="AlphaFoldDB" id="A0A1W1D0S7"/>
<dbReference type="PANTHER" id="PTHR12526">
    <property type="entry name" value="GLYCOSYLTRANSFERASE"/>
    <property type="match status" value="1"/>
</dbReference>
<name>A0A1W1D0S7_9ZZZZ</name>
<accession>A0A1W1D0S7</accession>
<dbReference type="CDD" id="cd03808">
    <property type="entry name" value="GT4_CapM-like"/>
    <property type="match status" value="1"/>
</dbReference>
<dbReference type="InterPro" id="IPR011330">
    <property type="entry name" value="Glyco_hydro/deAcase_b/a-brl"/>
</dbReference>
<dbReference type="InterPro" id="IPR001296">
    <property type="entry name" value="Glyco_trans_1"/>
</dbReference>
<gene>
    <name evidence="3" type="ORF">MNB_SV-13-2163</name>
</gene>
<dbReference type="SUPFAM" id="SSF53756">
    <property type="entry name" value="UDP-Glycosyltransferase/glycogen phosphorylase"/>
    <property type="match status" value="1"/>
</dbReference>
<dbReference type="EMBL" id="FPHM01000260">
    <property type="protein sequence ID" value="SFV71527.1"/>
    <property type="molecule type" value="Genomic_DNA"/>
</dbReference>